<evidence type="ECO:0000313" key="5">
    <source>
        <dbReference type="Proteomes" id="UP000006798"/>
    </source>
</evidence>
<organism evidence="4 5">
    <name type="scientific">Cupriavidus necator (strain ATCC 43291 / DSM 13513 / CCUG 52238 / LMG 8453 / N-1)</name>
    <name type="common">Ralstonia eutropha</name>
    <dbReference type="NCBI Taxonomy" id="1042878"/>
    <lineage>
        <taxon>Bacteria</taxon>
        <taxon>Pseudomonadati</taxon>
        <taxon>Pseudomonadota</taxon>
        <taxon>Betaproteobacteria</taxon>
        <taxon>Burkholderiales</taxon>
        <taxon>Burkholderiaceae</taxon>
        <taxon>Cupriavidus</taxon>
    </lineage>
</organism>
<proteinExistence type="predicted"/>
<dbReference type="NCBIfam" id="NF033542">
    <property type="entry name" value="transpos_IS110"/>
    <property type="match status" value="1"/>
</dbReference>
<dbReference type="PANTHER" id="PTHR33055:SF3">
    <property type="entry name" value="PUTATIVE TRANSPOSASE FOR IS117-RELATED"/>
    <property type="match status" value="1"/>
</dbReference>
<dbReference type="KEGG" id="cnc:CNE_2c18560"/>
<dbReference type="GeneID" id="34305195"/>
<dbReference type="GO" id="GO:0004803">
    <property type="term" value="F:transposase activity"/>
    <property type="evidence" value="ECO:0007669"/>
    <property type="project" value="InterPro"/>
</dbReference>
<feature type="domain" description="Transposase IS110-like N-terminal" evidence="2">
    <location>
        <begin position="7"/>
        <end position="146"/>
    </location>
</feature>
<dbReference type="Pfam" id="PF01548">
    <property type="entry name" value="DEDD_Tnp_IS110"/>
    <property type="match status" value="1"/>
</dbReference>
<accession>F8GR67</accession>
<dbReference type="HOGENOM" id="CLU_036902_3_1_4"/>
<dbReference type="GO" id="GO:0006313">
    <property type="term" value="P:DNA transposition"/>
    <property type="evidence" value="ECO:0007669"/>
    <property type="project" value="InterPro"/>
</dbReference>
<protein>
    <submittedName>
        <fullName evidence="4">Transposase IS116/IS110/IS902 family protein</fullName>
    </submittedName>
</protein>
<dbReference type="Proteomes" id="UP000006798">
    <property type="component" value="Chromosome 2"/>
</dbReference>
<sequence>MNATTYGLDLAKSIFQLYWVDPETGETHSRRLSKTQLISFLSNRTPGKFVLEACGGAHWWARKIISLGHEAILLHPKYVRPFVRTNKTDAADARAIWTAAQQPGMRPIPVKTEAQQALLGLHRIRSELVDSRTRQVNQIRGLLGEYGLHFVLGRKAAMAQFVTRLSEIEQTIPAPLWRLLSRQLQRLRQLDAEILAAEQEIAAWLKTEPAAQCVDAIPGIGPITATALVATMGSPQAYRSGRAFAASLGLVPTQSGTGGKVHLGHISKRGDPYLRKLLIHGARIVLTRSKRRPCWAEALLVRRPTNVAIVALANKMARTAWALLAHRRVYEPGYVSARPA</sequence>
<dbReference type="GO" id="GO:0003677">
    <property type="term" value="F:DNA binding"/>
    <property type="evidence" value="ECO:0007669"/>
    <property type="project" value="InterPro"/>
</dbReference>
<reference evidence="4 5" key="1">
    <citation type="journal article" date="2011" name="J. Bacteriol.">
        <title>Complete genome sequence of the type strain Cupriavidus necator N-1.</title>
        <authorList>
            <person name="Poehlein A."/>
            <person name="Kusian B."/>
            <person name="Friedrich B."/>
            <person name="Daniel R."/>
            <person name="Bowien B."/>
        </authorList>
    </citation>
    <scope>NUCLEOTIDE SEQUENCE [LARGE SCALE GENOMIC DNA]</scope>
    <source>
        <strain evidence="5">ATCC 43291 / DSM 13513 / CCUG 52238 / LMG 8453 / N-1</strain>
    </source>
</reference>
<dbReference type="EMBL" id="CP002878">
    <property type="protein sequence ID" value="AEI80812.1"/>
    <property type="molecule type" value="Genomic_DNA"/>
</dbReference>
<dbReference type="Pfam" id="PF02371">
    <property type="entry name" value="Transposase_20"/>
    <property type="match status" value="1"/>
</dbReference>
<evidence type="ECO:0000313" key="4">
    <source>
        <dbReference type="EMBL" id="AEI80812.1"/>
    </source>
</evidence>
<feature type="coiled-coil region" evidence="1">
    <location>
        <begin position="180"/>
        <end position="207"/>
    </location>
</feature>
<name>F8GR67_CUPNN</name>
<feature type="domain" description="Transposase IS116/IS110/IS902 C-terminal" evidence="3">
    <location>
        <begin position="212"/>
        <end position="290"/>
    </location>
</feature>
<dbReference type="InterPro" id="IPR047650">
    <property type="entry name" value="Transpos_IS110"/>
</dbReference>
<dbReference type="InterPro" id="IPR003346">
    <property type="entry name" value="Transposase_20"/>
</dbReference>
<evidence type="ECO:0000256" key="1">
    <source>
        <dbReference type="SAM" id="Coils"/>
    </source>
</evidence>
<evidence type="ECO:0000259" key="2">
    <source>
        <dbReference type="Pfam" id="PF01548"/>
    </source>
</evidence>
<dbReference type="PANTHER" id="PTHR33055">
    <property type="entry name" value="TRANSPOSASE FOR INSERTION SEQUENCE ELEMENT IS1111A"/>
    <property type="match status" value="1"/>
</dbReference>
<keyword evidence="1" id="KW-0175">Coiled coil</keyword>
<evidence type="ECO:0000259" key="3">
    <source>
        <dbReference type="Pfam" id="PF02371"/>
    </source>
</evidence>
<gene>
    <name evidence="4" type="ordered locus">CNE_2c18560</name>
</gene>
<dbReference type="InterPro" id="IPR002525">
    <property type="entry name" value="Transp_IS110-like_N"/>
</dbReference>
<dbReference type="RefSeq" id="WP_013953497.1">
    <property type="nucleotide sequence ID" value="NC_015723.1"/>
</dbReference>
<dbReference type="AlphaFoldDB" id="F8GR67"/>